<dbReference type="Proteomes" id="UP000076798">
    <property type="component" value="Unassembled WGS sequence"/>
</dbReference>
<accession>A0A165YWD1</accession>
<evidence type="ECO:0000313" key="2">
    <source>
        <dbReference type="Proteomes" id="UP000076798"/>
    </source>
</evidence>
<organism evidence="1 2">
    <name type="scientific">Sistotremastrum suecicum HHB10207 ss-3</name>
    <dbReference type="NCBI Taxonomy" id="1314776"/>
    <lineage>
        <taxon>Eukaryota</taxon>
        <taxon>Fungi</taxon>
        <taxon>Dikarya</taxon>
        <taxon>Basidiomycota</taxon>
        <taxon>Agaricomycotina</taxon>
        <taxon>Agaricomycetes</taxon>
        <taxon>Sistotremastrales</taxon>
        <taxon>Sistotremastraceae</taxon>
        <taxon>Sistotremastrum</taxon>
    </lineage>
</organism>
<dbReference type="EMBL" id="KV428225">
    <property type="protein sequence ID" value="KZT33679.1"/>
    <property type="molecule type" value="Genomic_DNA"/>
</dbReference>
<evidence type="ECO:0000313" key="1">
    <source>
        <dbReference type="EMBL" id="KZT33679.1"/>
    </source>
</evidence>
<dbReference type="AlphaFoldDB" id="A0A165YWD1"/>
<proteinExistence type="predicted"/>
<sequence>MTRDEHDDLIVTLTDAFKDVDQTQALSSLKGPLWEFLDLDEAERNRIAMMVLEQVPFKTFVGLLLQSFRWDWNRIKDLIAHVVHGRESELLAGLAAFVDDSSGIRDHATCLIVLDLLHQLMQDLPDIFVVPREFDLSTFLYEFSEYEPNRAHWLRDSDAIIFYLDHGAFDALTRPNEIRSFLEYCTQGYWRMEYWEYDLRTSQSTRERAEFYLERLSARRPDLAPDIGMLI</sequence>
<gene>
    <name evidence="1" type="ORF">SISSUDRAFT_1036869</name>
</gene>
<reference evidence="1 2" key="1">
    <citation type="journal article" date="2016" name="Mol. Biol. Evol.">
        <title>Comparative Genomics of Early-Diverging Mushroom-Forming Fungi Provides Insights into the Origins of Lignocellulose Decay Capabilities.</title>
        <authorList>
            <person name="Nagy L.G."/>
            <person name="Riley R."/>
            <person name="Tritt A."/>
            <person name="Adam C."/>
            <person name="Daum C."/>
            <person name="Floudas D."/>
            <person name="Sun H."/>
            <person name="Yadav J.S."/>
            <person name="Pangilinan J."/>
            <person name="Larsson K.H."/>
            <person name="Matsuura K."/>
            <person name="Barry K."/>
            <person name="Labutti K."/>
            <person name="Kuo R."/>
            <person name="Ohm R.A."/>
            <person name="Bhattacharya S.S."/>
            <person name="Shirouzu T."/>
            <person name="Yoshinaga Y."/>
            <person name="Martin F.M."/>
            <person name="Grigoriev I.V."/>
            <person name="Hibbett D.S."/>
        </authorList>
    </citation>
    <scope>NUCLEOTIDE SEQUENCE [LARGE SCALE GENOMIC DNA]</scope>
    <source>
        <strain evidence="1 2">HHB10207 ss-3</strain>
    </source>
</reference>
<keyword evidence="2" id="KW-1185">Reference proteome</keyword>
<name>A0A165YWD1_9AGAM</name>
<protein>
    <submittedName>
        <fullName evidence="1">Uncharacterized protein</fullName>
    </submittedName>
</protein>